<dbReference type="PANTHER" id="PTHR24171">
    <property type="entry name" value="ANKYRIN REPEAT DOMAIN-CONTAINING PROTEIN 39-RELATED"/>
    <property type="match status" value="1"/>
</dbReference>
<evidence type="ECO:0000256" key="3">
    <source>
        <dbReference type="PROSITE-ProRule" id="PRU00023"/>
    </source>
</evidence>
<dbReference type="AlphaFoldDB" id="A0A838YGX2"/>
<dbReference type="InterPro" id="IPR002110">
    <property type="entry name" value="Ankyrin_rpt"/>
</dbReference>
<dbReference type="PROSITE" id="PS50088">
    <property type="entry name" value="ANK_REPEAT"/>
    <property type="match status" value="3"/>
</dbReference>
<proteinExistence type="predicted"/>
<dbReference type="Pfam" id="PF12796">
    <property type="entry name" value="Ank_2"/>
    <property type="match status" value="1"/>
</dbReference>
<evidence type="ECO:0000256" key="4">
    <source>
        <dbReference type="SAM" id="SignalP"/>
    </source>
</evidence>
<dbReference type="RefSeq" id="WP_181837191.1">
    <property type="nucleotide sequence ID" value="NZ_JACERN010000042.1"/>
</dbReference>
<dbReference type="Gene3D" id="1.25.40.20">
    <property type="entry name" value="Ankyrin repeat-containing domain"/>
    <property type="match status" value="1"/>
</dbReference>
<accession>A0A838YGX2</accession>
<keyword evidence="6" id="KW-1185">Reference proteome</keyword>
<dbReference type="SUPFAM" id="SSF48403">
    <property type="entry name" value="Ankyrin repeat"/>
    <property type="match status" value="1"/>
</dbReference>
<evidence type="ECO:0000313" key="6">
    <source>
        <dbReference type="Proteomes" id="UP000545606"/>
    </source>
</evidence>
<feature type="signal peptide" evidence="4">
    <location>
        <begin position="1"/>
        <end position="26"/>
    </location>
</feature>
<feature type="chain" id="PRO_5032733222" evidence="4">
    <location>
        <begin position="27"/>
        <end position="189"/>
    </location>
</feature>
<evidence type="ECO:0000256" key="2">
    <source>
        <dbReference type="ARBA" id="ARBA00023043"/>
    </source>
</evidence>
<organism evidence="5 6">
    <name type="scientific">Aquitalea aquatica</name>
    <dbReference type="NCBI Taxonomy" id="3044273"/>
    <lineage>
        <taxon>Bacteria</taxon>
        <taxon>Pseudomonadati</taxon>
        <taxon>Pseudomonadota</taxon>
        <taxon>Betaproteobacteria</taxon>
        <taxon>Neisseriales</taxon>
        <taxon>Chromobacteriaceae</taxon>
        <taxon>Aquitalea</taxon>
    </lineage>
</organism>
<evidence type="ECO:0000313" key="5">
    <source>
        <dbReference type="EMBL" id="MBA4710285.1"/>
    </source>
</evidence>
<dbReference type="Pfam" id="PF00023">
    <property type="entry name" value="Ank"/>
    <property type="match status" value="1"/>
</dbReference>
<dbReference type="SMART" id="SM00248">
    <property type="entry name" value="ANK"/>
    <property type="match status" value="3"/>
</dbReference>
<keyword evidence="2 3" id="KW-0040">ANK repeat</keyword>
<sequence>MTFAKNYSNRCLLSIGMLLLAQQTIAACNKADWQQLLRHADASAVVSHIKNHHCELDQSLDNISKTALAYAIDSRNRAAVQVLLQAGADANVDGYDGRTPLFYAAESKDVGIVEDLITKGADVNACTRTSGITVLMIAVLESSPAIVASLVAHGASLDETDKYDQTAINYVDKLPAHRRASMRAALRKR</sequence>
<comment type="caution">
    <text evidence="5">The sequence shown here is derived from an EMBL/GenBank/DDBJ whole genome shotgun (WGS) entry which is preliminary data.</text>
</comment>
<reference evidence="5 6" key="1">
    <citation type="submission" date="2020-07" db="EMBL/GenBank/DDBJ databases">
        <title>Draft genome sequence of violacein-producing bacteria and related species.</title>
        <authorList>
            <person name="Wilson H.S."/>
            <person name="De Leon M.E."/>
        </authorList>
    </citation>
    <scope>NUCLEOTIDE SEQUENCE [LARGE SCALE GENOMIC DNA]</scope>
    <source>
        <strain evidence="5 6">HSC-21Su07</strain>
    </source>
</reference>
<dbReference type="Proteomes" id="UP000545606">
    <property type="component" value="Unassembled WGS sequence"/>
</dbReference>
<dbReference type="EMBL" id="JACERN010000042">
    <property type="protein sequence ID" value="MBA4710285.1"/>
    <property type="molecule type" value="Genomic_DNA"/>
</dbReference>
<evidence type="ECO:0000256" key="1">
    <source>
        <dbReference type="ARBA" id="ARBA00022737"/>
    </source>
</evidence>
<gene>
    <name evidence="5" type="ORF">H2Z84_18095</name>
</gene>
<keyword evidence="1" id="KW-0677">Repeat</keyword>
<dbReference type="PROSITE" id="PS51257">
    <property type="entry name" value="PROKAR_LIPOPROTEIN"/>
    <property type="match status" value="1"/>
</dbReference>
<feature type="repeat" description="ANK" evidence="3">
    <location>
        <begin position="130"/>
        <end position="162"/>
    </location>
</feature>
<feature type="repeat" description="ANK" evidence="3">
    <location>
        <begin position="63"/>
        <end position="95"/>
    </location>
</feature>
<keyword evidence="4" id="KW-0732">Signal</keyword>
<name>A0A838YGX2_9NEIS</name>
<dbReference type="InterPro" id="IPR036770">
    <property type="entry name" value="Ankyrin_rpt-contain_sf"/>
</dbReference>
<dbReference type="PROSITE" id="PS50297">
    <property type="entry name" value="ANK_REP_REGION"/>
    <property type="match status" value="1"/>
</dbReference>
<feature type="repeat" description="ANK" evidence="3">
    <location>
        <begin position="96"/>
        <end position="128"/>
    </location>
</feature>
<protein>
    <submittedName>
        <fullName evidence="5">Ankyrin repeat domain-containing protein</fullName>
    </submittedName>
</protein>